<feature type="transmembrane region" description="Helical" evidence="2">
    <location>
        <begin position="347"/>
        <end position="369"/>
    </location>
</feature>
<name>A0A1H7RYL4_STRJI</name>
<feature type="transmembrane region" description="Helical" evidence="2">
    <location>
        <begin position="121"/>
        <end position="143"/>
    </location>
</feature>
<proteinExistence type="predicted"/>
<feature type="transmembrane region" description="Helical" evidence="2">
    <location>
        <begin position="196"/>
        <end position="216"/>
    </location>
</feature>
<gene>
    <name evidence="3" type="ORF">SAMN05414137_11124</name>
</gene>
<evidence type="ECO:0000256" key="1">
    <source>
        <dbReference type="SAM" id="MobiDB-lite"/>
    </source>
</evidence>
<dbReference type="AlphaFoldDB" id="A0A1H7RYL4"/>
<protein>
    <submittedName>
        <fullName evidence="3">Predicted arabinose efflux permease, MFS family</fullName>
    </submittedName>
</protein>
<feature type="transmembrane region" description="Helical" evidence="2">
    <location>
        <begin position="149"/>
        <end position="168"/>
    </location>
</feature>
<feature type="transmembrane region" description="Helical" evidence="2">
    <location>
        <begin position="35"/>
        <end position="54"/>
    </location>
</feature>
<feature type="transmembrane region" description="Helical" evidence="2">
    <location>
        <begin position="89"/>
        <end position="109"/>
    </location>
</feature>
<dbReference type="eggNOG" id="COG2814">
    <property type="taxonomic scope" value="Bacteria"/>
</dbReference>
<dbReference type="Proteomes" id="UP000183015">
    <property type="component" value="Unassembled WGS sequence"/>
</dbReference>
<feature type="transmembrane region" description="Helical" evidence="2">
    <location>
        <begin position="236"/>
        <end position="255"/>
    </location>
</feature>
<evidence type="ECO:0000313" key="4">
    <source>
        <dbReference type="Proteomes" id="UP000183015"/>
    </source>
</evidence>
<keyword evidence="2" id="KW-0812">Transmembrane</keyword>
<evidence type="ECO:0000256" key="2">
    <source>
        <dbReference type="SAM" id="Phobius"/>
    </source>
</evidence>
<feature type="region of interest" description="Disordered" evidence="1">
    <location>
        <begin position="373"/>
        <end position="410"/>
    </location>
</feature>
<organism evidence="3 4">
    <name type="scientific">Streptacidiphilus jiangxiensis</name>
    <dbReference type="NCBI Taxonomy" id="235985"/>
    <lineage>
        <taxon>Bacteria</taxon>
        <taxon>Bacillati</taxon>
        <taxon>Actinomycetota</taxon>
        <taxon>Actinomycetes</taxon>
        <taxon>Kitasatosporales</taxon>
        <taxon>Streptomycetaceae</taxon>
        <taxon>Streptacidiphilus</taxon>
    </lineage>
</organism>
<dbReference type="EMBL" id="FOAZ01000011">
    <property type="protein sequence ID" value="SEL64744.1"/>
    <property type="molecule type" value="Genomic_DNA"/>
</dbReference>
<dbReference type="SUPFAM" id="SSF103473">
    <property type="entry name" value="MFS general substrate transporter"/>
    <property type="match status" value="1"/>
</dbReference>
<keyword evidence="4" id="KW-1185">Reference proteome</keyword>
<keyword evidence="2" id="KW-1133">Transmembrane helix</keyword>
<feature type="transmembrane region" description="Helical" evidence="2">
    <location>
        <begin position="293"/>
        <end position="313"/>
    </location>
</feature>
<feature type="transmembrane region" description="Helical" evidence="2">
    <location>
        <begin position="262"/>
        <end position="281"/>
    </location>
</feature>
<dbReference type="InterPro" id="IPR036259">
    <property type="entry name" value="MFS_trans_sf"/>
</dbReference>
<reference evidence="4" key="1">
    <citation type="submission" date="2016-10" db="EMBL/GenBank/DDBJ databases">
        <authorList>
            <person name="Varghese N."/>
        </authorList>
    </citation>
    <scope>NUCLEOTIDE SEQUENCE [LARGE SCALE GENOMIC DNA]</scope>
    <source>
        <strain evidence="4">DSM 45096 / BCRC 16803 / CGMCC 4.1857 / CIP 109030 / JCM 12277 / KCTC 19219 / NBRC 100920 / 33214</strain>
    </source>
</reference>
<dbReference type="Gene3D" id="1.20.1250.20">
    <property type="entry name" value="MFS general substrate transporter like domains"/>
    <property type="match status" value="2"/>
</dbReference>
<accession>A0A1H7RYL4</accession>
<feature type="transmembrane region" description="Helical" evidence="2">
    <location>
        <begin position="320"/>
        <end position="341"/>
    </location>
</feature>
<dbReference type="STRING" id="235985.SAMN05414137_11124"/>
<sequence length="410" mass="40032">MLALVALFCAGYLAPYLLPSLVGRLGTDFGLTPTQAGGVGSALLLASALAGIGLTGRISRLGPDRIARCALVVVGLGYGLAAVTHSLPLLLTGCVLGGAGSGASTAVAASVLAKRPDPHRVFVIGLLVTSALAAGIFLVLPHLGTGHGLAFASIAVTGALALPTTSGLPGRGGHRLPVGGGEAAARAVRLPLPRRGAGITLALCLMLWSLTQNALWGVSGRIGLDRAGLTEAVLGVVLAAALGAGLVGTVGAGLVGSRFGTALPIGAGTLAIAACVALTGAAHHEAPFAFGEIAWNAVYPFVLSYLLGLAATLDREGRWGVLAGAASSIGVACGPLAGTLLVSAAGYPAMGVTLAAVLLAVAGPLVTVARNSAKESRAEAARTTTEPVPVPAPRGSGTPTPDPDASSAAA</sequence>
<dbReference type="RefSeq" id="WP_042448940.1">
    <property type="nucleotide sequence ID" value="NZ_BBPN01000015.1"/>
</dbReference>
<evidence type="ECO:0000313" key="3">
    <source>
        <dbReference type="EMBL" id="SEL64744.1"/>
    </source>
</evidence>
<dbReference type="OrthoDB" id="4335856at2"/>
<keyword evidence="2" id="KW-0472">Membrane</keyword>
<feature type="transmembrane region" description="Helical" evidence="2">
    <location>
        <begin position="66"/>
        <end position="83"/>
    </location>
</feature>